<dbReference type="OrthoDB" id="258495at2759"/>
<comment type="similarity">
    <text evidence="3 4">Belongs to the cyclic nucleotide phosphodiesterase class-II family.</text>
</comment>
<evidence type="ECO:0000256" key="3">
    <source>
        <dbReference type="ARBA" id="ARBA00025762"/>
    </source>
</evidence>
<dbReference type="Proteomes" id="UP000769157">
    <property type="component" value="Unassembled WGS sequence"/>
</dbReference>
<evidence type="ECO:0000256" key="4">
    <source>
        <dbReference type="PIRNR" id="PIRNR000962"/>
    </source>
</evidence>
<dbReference type="GO" id="GO:1902660">
    <property type="term" value="P:negative regulation of glucose mediated signaling pathway"/>
    <property type="evidence" value="ECO:0007669"/>
    <property type="project" value="TreeGrafter"/>
</dbReference>
<dbReference type="GO" id="GO:0004115">
    <property type="term" value="F:3',5'-cyclic-AMP phosphodiesterase activity"/>
    <property type="evidence" value="ECO:0007669"/>
    <property type="project" value="UniProtKB-UniRule"/>
</dbReference>
<protein>
    <recommendedName>
        <fullName evidence="7">3',5'-cyclic-nucleotide phosphodiesterase</fullName>
    </recommendedName>
</protein>
<reference evidence="5" key="1">
    <citation type="journal article" date="2021" name="Open Biol.">
        <title>Shared evolutionary footprints suggest mitochondrial oxidative damage underlies multiple complex I losses in fungi.</title>
        <authorList>
            <person name="Schikora-Tamarit M.A."/>
            <person name="Marcet-Houben M."/>
            <person name="Nosek J."/>
            <person name="Gabaldon T."/>
        </authorList>
    </citation>
    <scope>NUCLEOTIDE SEQUENCE</scope>
    <source>
        <strain evidence="5">CBS6075</strain>
    </source>
</reference>
<proteinExistence type="inferred from homology"/>
<sequence>MAHTSGSFELIVLGCSGGPLSGKTCAFLLKPAHVSFEQILKEQQSHLIALDAGSGLETVADIVADCRNNTNNVSSYLTGLYPDSEPLHHYSDISSLTTARPFNSAVLQLNKSNLELARAIISKISAYFITHAHLDHIAGLVINSPGFSGSTKVHGSEETIDTLKNHIFNGKVWPDLDYIQYKAFPSTPAFQKVGQAMHLKAYPTSHGLIHSKFRYKSAAFLIREDTKDDHILVFGDVESDPSSNTNYIEQIWSDVAELVLSKQLRTIVIECSSVDKAPSEPLFGHMSPLNLIKEFSQLSKICSQKNPTTKHPLQGINVLIIHVKETFDGTGDPRKKILNKLRQLNLEHDLGLHFTMCMPGLSYII</sequence>
<dbReference type="RefSeq" id="XP_046060753.1">
    <property type="nucleotide sequence ID" value="XM_046204739.1"/>
</dbReference>
<dbReference type="Gene3D" id="3.60.15.10">
    <property type="entry name" value="Ribonuclease Z/Hydroxyacylglutathione hydrolase-like"/>
    <property type="match status" value="1"/>
</dbReference>
<evidence type="ECO:0000313" key="5">
    <source>
        <dbReference type="EMBL" id="KAH3665549.1"/>
    </source>
</evidence>
<dbReference type="CDD" id="cd07735">
    <property type="entry name" value="class_II_PDE_MBL-fold"/>
    <property type="match status" value="1"/>
</dbReference>
<dbReference type="GO" id="GO:0006198">
    <property type="term" value="P:cAMP catabolic process"/>
    <property type="evidence" value="ECO:0007669"/>
    <property type="project" value="UniProtKB-UniRule"/>
</dbReference>
<dbReference type="SUPFAM" id="SSF56281">
    <property type="entry name" value="Metallo-hydrolase/oxidoreductase"/>
    <property type="match status" value="1"/>
</dbReference>
<keyword evidence="1 4" id="KW-0378">Hydrolase</keyword>
<dbReference type="PROSITE" id="PS00607">
    <property type="entry name" value="PDEASE_II"/>
    <property type="match status" value="1"/>
</dbReference>
<reference evidence="5" key="2">
    <citation type="submission" date="2021-01" db="EMBL/GenBank/DDBJ databases">
        <authorList>
            <person name="Schikora-Tamarit M.A."/>
        </authorList>
    </citation>
    <scope>NUCLEOTIDE SEQUENCE</scope>
    <source>
        <strain evidence="5">CBS6075</strain>
    </source>
</reference>
<dbReference type="PIRSF" id="PIRSF000962">
    <property type="entry name" value="Cyc_nuc_PDEase"/>
    <property type="match status" value="1"/>
</dbReference>
<dbReference type="PRINTS" id="PR00388">
    <property type="entry name" value="PDIESTERASE2"/>
</dbReference>
<keyword evidence="2 4" id="KW-0114">cAMP</keyword>
<dbReference type="PANTHER" id="PTHR28283">
    <property type="entry name" value="3',5'-CYCLIC-NUCLEOTIDE PHOSPHODIESTERASE 1"/>
    <property type="match status" value="1"/>
</dbReference>
<dbReference type="PANTHER" id="PTHR28283:SF1">
    <property type="entry name" value="3',5'-CYCLIC-NUCLEOTIDE PHOSPHODIESTERASE 1"/>
    <property type="match status" value="1"/>
</dbReference>
<keyword evidence="6" id="KW-1185">Reference proteome</keyword>
<comment type="caution">
    <text evidence="5">The sequence shown here is derived from an EMBL/GenBank/DDBJ whole genome shotgun (WGS) entry which is preliminary data.</text>
</comment>
<name>A0A9P8P6H4_9ASCO</name>
<evidence type="ECO:0000256" key="1">
    <source>
        <dbReference type="ARBA" id="ARBA00022801"/>
    </source>
</evidence>
<dbReference type="AlphaFoldDB" id="A0A9P8P6H4"/>
<dbReference type="InterPro" id="IPR024225">
    <property type="entry name" value="cAMP-PdiesteraseII_CS"/>
</dbReference>
<dbReference type="GO" id="GO:0047555">
    <property type="term" value="F:3',5'-cyclic-GMP phosphodiesterase activity"/>
    <property type="evidence" value="ECO:0007669"/>
    <property type="project" value="TreeGrafter"/>
</dbReference>
<gene>
    <name evidence="5" type="ORF">OGAPHI_003735</name>
</gene>
<evidence type="ECO:0008006" key="7">
    <source>
        <dbReference type="Google" id="ProtNLM"/>
    </source>
</evidence>
<evidence type="ECO:0000313" key="6">
    <source>
        <dbReference type="Proteomes" id="UP000769157"/>
    </source>
</evidence>
<dbReference type="InterPro" id="IPR036866">
    <property type="entry name" value="RibonucZ/Hydroxyglut_hydro"/>
</dbReference>
<dbReference type="InterPro" id="IPR000396">
    <property type="entry name" value="Pdiesterase2"/>
</dbReference>
<dbReference type="GeneID" id="70235700"/>
<organism evidence="5 6">
    <name type="scientific">Ogataea philodendri</name>
    <dbReference type="NCBI Taxonomy" id="1378263"/>
    <lineage>
        <taxon>Eukaryota</taxon>
        <taxon>Fungi</taxon>
        <taxon>Dikarya</taxon>
        <taxon>Ascomycota</taxon>
        <taxon>Saccharomycotina</taxon>
        <taxon>Pichiomycetes</taxon>
        <taxon>Pichiales</taxon>
        <taxon>Pichiaceae</taxon>
        <taxon>Ogataea</taxon>
    </lineage>
</organism>
<dbReference type="EMBL" id="JAEUBE010000295">
    <property type="protein sequence ID" value="KAH3665549.1"/>
    <property type="molecule type" value="Genomic_DNA"/>
</dbReference>
<accession>A0A9P8P6H4</accession>
<evidence type="ECO:0000256" key="2">
    <source>
        <dbReference type="ARBA" id="ARBA00023149"/>
    </source>
</evidence>
<dbReference type="Pfam" id="PF02112">
    <property type="entry name" value="PDEase_II"/>
    <property type="match status" value="1"/>
</dbReference>